<gene>
    <name evidence="3" type="ORF">MHA01_19890</name>
</gene>
<dbReference type="Proteomes" id="UP000321051">
    <property type="component" value="Unassembled WGS sequence"/>
</dbReference>
<feature type="transmembrane region" description="Helical" evidence="1">
    <location>
        <begin position="241"/>
        <end position="259"/>
    </location>
</feature>
<evidence type="ECO:0000313" key="4">
    <source>
        <dbReference type="Proteomes" id="UP000321051"/>
    </source>
</evidence>
<keyword evidence="1" id="KW-0472">Membrane</keyword>
<protein>
    <submittedName>
        <fullName evidence="3">C4-dicarboxylate ABC transporter permease</fullName>
    </submittedName>
</protein>
<evidence type="ECO:0000256" key="1">
    <source>
        <dbReference type="SAM" id="Phobius"/>
    </source>
</evidence>
<organism evidence="3 4">
    <name type="scientific">Marinococcus halophilus</name>
    <dbReference type="NCBI Taxonomy" id="1371"/>
    <lineage>
        <taxon>Bacteria</taxon>
        <taxon>Bacillati</taxon>
        <taxon>Bacillota</taxon>
        <taxon>Bacilli</taxon>
        <taxon>Bacillales</taxon>
        <taxon>Bacillaceae</taxon>
        <taxon>Marinococcus</taxon>
    </lineage>
</organism>
<feature type="transmembrane region" description="Helical" evidence="1">
    <location>
        <begin position="54"/>
        <end position="75"/>
    </location>
</feature>
<evidence type="ECO:0000259" key="2">
    <source>
        <dbReference type="Pfam" id="PF01970"/>
    </source>
</evidence>
<dbReference type="EMBL" id="BJUN01000010">
    <property type="protein sequence ID" value="GEK59084.1"/>
    <property type="molecule type" value="Genomic_DNA"/>
</dbReference>
<dbReference type="AlphaFoldDB" id="A0A510Y6U5"/>
<comment type="caution">
    <text evidence="3">The sequence shown here is derived from an EMBL/GenBank/DDBJ whole genome shotgun (WGS) entry which is preliminary data.</text>
</comment>
<dbReference type="STRING" id="1371.GCA_900166605_01615"/>
<dbReference type="PANTHER" id="PTHR35342:SF5">
    <property type="entry name" value="TRICARBOXYLIC TRANSPORT PROTEIN"/>
    <property type="match status" value="1"/>
</dbReference>
<dbReference type="PANTHER" id="PTHR35342">
    <property type="entry name" value="TRICARBOXYLIC TRANSPORT PROTEIN"/>
    <property type="match status" value="1"/>
</dbReference>
<feature type="transmembrane region" description="Helical" evidence="1">
    <location>
        <begin position="141"/>
        <end position="160"/>
    </location>
</feature>
<keyword evidence="4" id="KW-1185">Reference proteome</keyword>
<sequence>METLTYVFQFETILLLILGLLIGLFIGALPGLSSVMGVALMLPITFGMEPINGILLLIGVYFGSIYGGSLTAILINTPGTPASAASVIDGYSLTKKGLAYKALQVSTVSSAIGGVVGVILLILVAPQLAEFALRFSAPETFALALFGLSVISTLTAGSYAKGMMSGLAGLIIATVGLDPISGVTRFTFGNVQLLGGVSFIAAMIGLFATSEAFRMVEDKIRNTDSSQTINKVKLKWSEFRAVFLTILGSSGIGTFIGMIPGAGADIASFVAYNEAKRFSKNKKEFGNGSLRGLAAPEAANTGLTGGAMVPLLTLGIPGDAVTAVLLGALTVQGLQPGPQLFVSDGSLVYALFIGMLLANLFILIIGFSGIRFFTKILKVPGHFLMPVILVLSVVGAYALNNNYFDVIVMFAAGIGGYFMKKFNFPVAPLILGLILGPLLESNLRRSIILAQGDMTIFLTRPITVVLLALAVLTLLSPLWNIRKKWKPDVKGEI</sequence>
<accession>A0A510Y6U5</accession>
<feature type="transmembrane region" description="Helical" evidence="1">
    <location>
        <begin position="463"/>
        <end position="481"/>
    </location>
</feature>
<feature type="transmembrane region" description="Helical" evidence="1">
    <location>
        <begin position="108"/>
        <end position="129"/>
    </location>
</feature>
<feature type="transmembrane region" description="Helical" evidence="1">
    <location>
        <begin position="12"/>
        <end position="42"/>
    </location>
</feature>
<feature type="transmembrane region" description="Helical" evidence="1">
    <location>
        <begin position="426"/>
        <end position="443"/>
    </location>
</feature>
<dbReference type="InterPro" id="IPR002823">
    <property type="entry name" value="DUF112_TM"/>
</dbReference>
<name>A0A510Y6U5_MARHA</name>
<dbReference type="Pfam" id="PF01970">
    <property type="entry name" value="TctA"/>
    <property type="match status" value="1"/>
</dbReference>
<reference evidence="3 4" key="1">
    <citation type="submission" date="2019-07" db="EMBL/GenBank/DDBJ databases">
        <title>Whole genome shotgun sequence of Marinococcus halophilus NBRC 102359.</title>
        <authorList>
            <person name="Hosoyama A."/>
            <person name="Uohara A."/>
            <person name="Ohji S."/>
            <person name="Ichikawa N."/>
        </authorList>
    </citation>
    <scope>NUCLEOTIDE SEQUENCE [LARGE SCALE GENOMIC DNA]</scope>
    <source>
        <strain evidence="3 4">NBRC 102359</strain>
    </source>
</reference>
<dbReference type="OrthoDB" id="9781349at2"/>
<keyword evidence="1" id="KW-1133">Transmembrane helix</keyword>
<evidence type="ECO:0000313" key="3">
    <source>
        <dbReference type="EMBL" id="GEK59084.1"/>
    </source>
</evidence>
<keyword evidence="1" id="KW-0812">Transmembrane</keyword>
<feature type="domain" description="DUF112" evidence="2">
    <location>
        <begin position="13"/>
        <end position="431"/>
    </location>
</feature>
<feature type="transmembrane region" description="Helical" evidence="1">
    <location>
        <begin position="193"/>
        <end position="213"/>
    </location>
</feature>
<dbReference type="RefSeq" id="WP_079475432.1">
    <property type="nucleotide sequence ID" value="NZ_BJUN01000010.1"/>
</dbReference>
<proteinExistence type="predicted"/>
<feature type="transmembrane region" description="Helical" evidence="1">
    <location>
        <begin position="347"/>
        <end position="367"/>
    </location>
</feature>
<feature type="transmembrane region" description="Helical" evidence="1">
    <location>
        <begin position="379"/>
        <end position="397"/>
    </location>
</feature>